<keyword evidence="3" id="KW-1185">Reference proteome</keyword>
<dbReference type="AlphaFoldDB" id="A0AAV7NI74"/>
<reference evidence="2" key="1">
    <citation type="journal article" date="2022" name="bioRxiv">
        <title>Sequencing and chromosome-scale assembly of the giantPleurodeles waltlgenome.</title>
        <authorList>
            <person name="Brown T."/>
            <person name="Elewa A."/>
            <person name="Iarovenko S."/>
            <person name="Subramanian E."/>
            <person name="Araus A.J."/>
            <person name="Petzold A."/>
            <person name="Susuki M."/>
            <person name="Suzuki K.-i.T."/>
            <person name="Hayashi T."/>
            <person name="Toyoda A."/>
            <person name="Oliveira C."/>
            <person name="Osipova E."/>
            <person name="Leigh N.D."/>
            <person name="Simon A."/>
            <person name="Yun M.H."/>
        </authorList>
    </citation>
    <scope>NUCLEOTIDE SEQUENCE</scope>
    <source>
        <strain evidence="2">20211129_DDA</strain>
        <tissue evidence="2">Liver</tissue>
    </source>
</reference>
<dbReference type="Proteomes" id="UP001066276">
    <property type="component" value="Chromosome 8"/>
</dbReference>
<evidence type="ECO:0000256" key="1">
    <source>
        <dbReference type="SAM" id="MobiDB-lite"/>
    </source>
</evidence>
<name>A0AAV7NI74_PLEWA</name>
<dbReference type="EMBL" id="JANPWB010000012">
    <property type="protein sequence ID" value="KAJ1115737.1"/>
    <property type="molecule type" value="Genomic_DNA"/>
</dbReference>
<organism evidence="2 3">
    <name type="scientific">Pleurodeles waltl</name>
    <name type="common">Iberian ribbed newt</name>
    <dbReference type="NCBI Taxonomy" id="8319"/>
    <lineage>
        <taxon>Eukaryota</taxon>
        <taxon>Metazoa</taxon>
        <taxon>Chordata</taxon>
        <taxon>Craniata</taxon>
        <taxon>Vertebrata</taxon>
        <taxon>Euteleostomi</taxon>
        <taxon>Amphibia</taxon>
        <taxon>Batrachia</taxon>
        <taxon>Caudata</taxon>
        <taxon>Salamandroidea</taxon>
        <taxon>Salamandridae</taxon>
        <taxon>Pleurodelinae</taxon>
        <taxon>Pleurodeles</taxon>
    </lineage>
</organism>
<protein>
    <submittedName>
        <fullName evidence="2">Uncharacterized protein</fullName>
    </submittedName>
</protein>
<proteinExistence type="predicted"/>
<feature type="region of interest" description="Disordered" evidence="1">
    <location>
        <begin position="1"/>
        <end position="72"/>
    </location>
</feature>
<evidence type="ECO:0000313" key="2">
    <source>
        <dbReference type="EMBL" id="KAJ1115737.1"/>
    </source>
</evidence>
<evidence type="ECO:0000313" key="3">
    <source>
        <dbReference type="Proteomes" id="UP001066276"/>
    </source>
</evidence>
<gene>
    <name evidence="2" type="ORF">NDU88_003959</name>
</gene>
<comment type="caution">
    <text evidence="2">The sequence shown here is derived from an EMBL/GenBank/DDBJ whole genome shotgun (WGS) entry which is preliminary data.</text>
</comment>
<accession>A0AAV7NI74</accession>
<sequence>MHQRKNDRKPSGIEKLSGSAPEGSKTPTAAREAPSAISSHTSGEAWPLQVRPTRWEGKSKGGWEGVARQNQKGQLHNPKRVFGLLAIRTLLKRMLLRFWEEPQQLCTFMHQTWQILQPAKRHIAHGNFEMV</sequence>